<gene>
    <name evidence="1" type="ORF">GA0070604_3827</name>
</gene>
<dbReference type="SUPFAM" id="SSF52540">
    <property type="entry name" value="P-loop containing nucleoside triphosphate hydrolases"/>
    <property type="match status" value="1"/>
</dbReference>
<dbReference type="Gene3D" id="3.40.50.300">
    <property type="entry name" value="P-loop containing nucleotide triphosphate hydrolases"/>
    <property type="match status" value="1"/>
</dbReference>
<keyword evidence="2" id="KW-1185">Reference proteome</keyword>
<dbReference type="OrthoDB" id="9777890at2"/>
<dbReference type="GO" id="GO:0016740">
    <property type="term" value="F:transferase activity"/>
    <property type="evidence" value="ECO:0007669"/>
    <property type="project" value="UniProtKB-KW"/>
</dbReference>
<dbReference type="STRING" id="227316.GA0070604_3827"/>
<dbReference type="AlphaFoldDB" id="A0A1C6UWQ0"/>
<proteinExistence type="predicted"/>
<evidence type="ECO:0000313" key="1">
    <source>
        <dbReference type="EMBL" id="SCL58411.1"/>
    </source>
</evidence>
<dbReference type="InterPro" id="IPR027417">
    <property type="entry name" value="P-loop_NTPase"/>
</dbReference>
<dbReference type="EMBL" id="FMHY01000002">
    <property type="protein sequence ID" value="SCL58411.1"/>
    <property type="molecule type" value="Genomic_DNA"/>
</dbReference>
<dbReference type="Proteomes" id="UP000199696">
    <property type="component" value="Unassembled WGS sequence"/>
</dbReference>
<keyword evidence="1" id="KW-0808">Transferase</keyword>
<evidence type="ECO:0000313" key="2">
    <source>
        <dbReference type="Proteomes" id="UP000199696"/>
    </source>
</evidence>
<sequence>MASQDPGNALIISTGRCGSTLLSDLIAEQADTLSVRDFLISATPWAELDGDLSGAEYWAMLSRPKPELSTLYRLGLPPREVRYPAHGRWAGSLDELPWVLAVTLSSISTDPDALFDTLAARVPDFPRQPVQRHHHMFLDLLTARTNRRRWVESSGGSSYLAPDLLRAFPSARIVHLTRNWTDTAESMRRHPAFQLFQLRAECLGRGLDPFGLSPGQAVPEDLVDLLPDRLAAETLRERGRDVRRYLWLCAFMSSQAEQAFAEQPARHLLHLRYEDLVADPVGELGRLGRFLDFEDSAEWARRMADRVVAAGAHSRSRPVGTAG</sequence>
<name>A0A1C6UWQ0_9ACTN</name>
<protein>
    <submittedName>
        <fullName evidence="1">Sulfotransferase family protein</fullName>
    </submittedName>
</protein>
<accession>A0A1C6UWQ0</accession>
<organism evidence="1 2">
    <name type="scientific">Micromonospora eburnea</name>
    <dbReference type="NCBI Taxonomy" id="227316"/>
    <lineage>
        <taxon>Bacteria</taxon>
        <taxon>Bacillati</taxon>
        <taxon>Actinomycetota</taxon>
        <taxon>Actinomycetes</taxon>
        <taxon>Micromonosporales</taxon>
        <taxon>Micromonosporaceae</taxon>
        <taxon>Micromonospora</taxon>
    </lineage>
</organism>
<reference evidence="2" key="1">
    <citation type="submission" date="2016-06" db="EMBL/GenBank/DDBJ databases">
        <authorList>
            <person name="Varghese N."/>
            <person name="Submissions Spin"/>
        </authorList>
    </citation>
    <scope>NUCLEOTIDE SEQUENCE [LARGE SCALE GENOMIC DNA]</scope>
    <source>
        <strain evidence="2">DSM 44814</strain>
    </source>
</reference>